<feature type="transmembrane region" description="Helical" evidence="6">
    <location>
        <begin position="383"/>
        <end position="405"/>
    </location>
</feature>
<organism evidence="7 8">
    <name type="scientific">Amycolatopsis taiwanensis</name>
    <dbReference type="NCBI Taxonomy" id="342230"/>
    <lineage>
        <taxon>Bacteria</taxon>
        <taxon>Bacillati</taxon>
        <taxon>Actinomycetota</taxon>
        <taxon>Actinomycetes</taxon>
        <taxon>Pseudonocardiales</taxon>
        <taxon>Pseudonocardiaceae</taxon>
        <taxon>Amycolatopsis</taxon>
    </lineage>
</organism>
<evidence type="ECO:0000256" key="4">
    <source>
        <dbReference type="ARBA" id="ARBA00022989"/>
    </source>
</evidence>
<dbReference type="NCBIfam" id="NF037982">
    <property type="entry name" value="Nramp_1"/>
    <property type="match status" value="1"/>
</dbReference>
<feature type="transmembrane region" description="Helical" evidence="6">
    <location>
        <begin position="46"/>
        <end position="65"/>
    </location>
</feature>
<dbReference type="InterPro" id="IPR001046">
    <property type="entry name" value="NRAMP_fam"/>
</dbReference>
<dbReference type="PANTHER" id="PTHR11706">
    <property type="entry name" value="SOLUTE CARRIER PROTEIN FAMILY 11 MEMBER"/>
    <property type="match status" value="1"/>
</dbReference>
<evidence type="ECO:0000313" key="8">
    <source>
        <dbReference type="Proteomes" id="UP001165136"/>
    </source>
</evidence>
<feature type="transmembrane region" description="Helical" evidence="6">
    <location>
        <begin position="348"/>
        <end position="371"/>
    </location>
</feature>
<dbReference type="Pfam" id="PF01566">
    <property type="entry name" value="Nramp"/>
    <property type="match status" value="1"/>
</dbReference>
<keyword evidence="4 6" id="KW-1133">Transmembrane helix</keyword>
<dbReference type="PANTHER" id="PTHR11706:SF33">
    <property type="entry name" value="NATURAL RESISTANCE-ASSOCIATED MACROPHAGE PROTEIN 2"/>
    <property type="match status" value="1"/>
</dbReference>
<feature type="transmembrane region" description="Helical" evidence="6">
    <location>
        <begin position="86"/>
        <end position="105"/>
    </location>
</feature>
<keyword evidence="2" id="KW-0813">Transport</keyword>
<keyword evidence="3 6" id="KW-0812">Transmembrane</keyword>
<dbReference type="GO" id="GO:0005886">
    <property type="term" value="C:plasma membrane"/>
    <property type="evidence" value="ECO:0007669"/>
    <property type="project" value="TreeGrafter"/>
</dbReference>
<protein>
    <submittedName>
        <fullName evidence="7">Iron transporter</fullName>
    </submittedName>
</protein>
<gene>
    <name evidence="7" type="ORF">Atai01_21090</name>
</gene>
<sequence>MARRSALRTRDYVRAIGPGVVAGASDTDPTTVATIVVIGAGTTYELGWLTLLLFPLIALVQTIATRVGIATNRDLQDAISRSRGRLVRWSLLVSILVVNIVTIAADLEGGAAAVGLIVRQDWRWFVAPLSIVLLAVLLKVGYQVMQRALKYLMLCLLAYAVSAILAHPDWMAVLQGSFVPRFQRSQDYLNDVMSLLGTTLTGYVYFWQTLGQAEEKVPWQLYSARRVDAVLGSFFTVAVFWFILVACGATLGVHQLPVDTAQGAAQALRPLAGPFAGDLFAVGLLTSALIALPVIMATTAYATGAQLNFRRGLSLRPRQAPLFYTVLALSLVLGATAAYAGISPIRLLFIAGIVGAIGTPVGLVCLLMVAADKRLMGEHTVPPWVRLAGWTVTVVLSLISAFYLYRLITGSGP</sequence>
<feature type="transmembrane region" description="Helical" evidence="6">
    <location>
        <begin position="279"/>
        <end position="302"/>
    </location>
</feature>
<keyword evidence="5 6" id="KW-0472">Membrane</keyword>
<reference evidence="7" key="1">
    <citation type="submission" date="2023-03" db="EMBL/GenBank/DDBJ databases">
        <title>Amycolatopsis taiwanensis NBRC 103393.</title>
        <authorList>
            <person name="Ichikawa N."/>
            <person name="Sato H."/>
            <person name="Tonouchi N."/>
        </authorList>
    </citation>
    <scope>NUCLEOTIDE SEQUENCE</scope>
    <source>
        <strain evidence="7">NBRC 103393</strain>
    </source>
</reference>
<evidence type="ECO:0000256" key="1">
    <source>
        <dbReference type="ARBA" id="ARBA00004141"/>
    </source>
</evidence>
<accession>A0A9W6QZ32</accession>
<feature type="transmembrane region" description="Helical" evidence="6">
    <location>
        <begin position="227"/>
        <end position="251"/>
    </location>
</feature>
<evidence type="ECO:0000256" key="2">
    <source>
        <dbReference type="ARBA" id="ARBA00022448"/>
    </source>
</evidence>
<feature type="transmembrane region" description="Helical" evidence="6">
    <location>
        <begin position="149"/>
        <end position="168"/>
    </location>
</feature>
<dbReference type="GO" id="GO:0034755">
    <property type="term" value="P:iron ion transmembrane transport"/>
    <property type="evidence" value="ECO:0007669"/>
    <property type="project" value="TreeGrafter"/>
</dbReference>
<dbReference type="RefSeq" id="WP_027946027.1">
    <property type="nucleotide sequence ID" value="NZ_BSTI01000004.1"/>
</dbReference>
<evidence type="ECO:0000256" key="3">
    <source>
        <dbReference type="ARBA" id="ARBA00022692"/>
    </source>
</evidence>
<proteinExistence type="predicted"/>
<feature type="transmembrane region" description="Helical" evidence="6">
    <location>
        <begin position="322"/>
        <end position="342"/>
    </location>
</feature>
<name>A0A9W6QZ32_9PSEU</name>
<evidence type="ECO:0000256" key="6">
    <source>
        <dbReference type="SAM" id="Phobius"/>
    </source>
</evidence>
<dbReference type="GO" id="GO:0005384">
    <property type="term" value="F:manganese ion transmembrane transporter activity"/>
    <property type="evidence" value="ECO:0007669"/>
    <property type="project" value="TreeGrafter"/>
</dbReference>
<dbReference type="GO" id="GO:0015086">
    <property type="term" value="F:cadmium ion transmembrane transporter activity"/>
    <property type="evidence" value="ECO:0007669"/>
    <property type="project" value="TreeGrafter"/>
</dbReference>
<dbReference type="Proteomes" id="UP001165136">
    <property type="component" value="Unassembled WGS sequence"/>
</dbReference>
<evidence type="ECO:0000256" key="5">
    <source>
        <dbReference type="ARBA" id="ARBA00023136"/>
    </source>
</evidence>
<dbReference type="AlphaFoldDB" id="A0A9W6QZ32"/>
<comment type="caution">
    <text evidence="7">The sequence shown here is derived from an EMBL/GenBank/DDBJ whole genome shotgun (WGS) entry which is preliminary data.</text>
</comment>
<feature type="transmembrane region" description="Helical" evidence="6">
    <location>
        <begin position="188"/>
        <end position="206"/>
    </location>
</feature>
<feature type="transmembrane region" description="Helical" evidence="6">
    <location>
        <begin position="125"/>
        <end position="142"/>
    </location>
</feature>
<dbReference type="EMBL" id="BSTI01000004">
    <property type="protein sequence ID" value="GLY65490.1"/>
    <property type="molecule type" value="Genomic_DNA"/>
</dbReference>
<evidence type="ECO:0000313" key="7">
    <source>
        <dbReference type="EMBL" id="GLY65490.1"/>
    </source>
</evidence>
<keyword evidence="8" id="KW-1185">Reference proteome</keyword>
<comment type="subcellular location">
    <subcellularLocation>
        <location evidence="1">Membrane</location>
        <topology evidence="1">Multi-pass membrane protein</topology>
    </subcellularLocation>
</comment>